<dbReference type="Pfam" id="PF00133">
    <property type="entry name" value="tRNA-synt_1"/>
    <property type="match status" value="1"/>
</dbReference>
<name>A0ABU3QZ13_9GAMM</name>
<evidence type="ECO:0000256" key="1">
    <source>
        <dbReference type="ARBA" id="ARBA00005594"/>
    </source>
</evidence>
<evidence type="ECO:0000259" key="8">
    <source>
        <dbReference type="Pfam" id="PF00133"/>
    </source>
</evidence>
<comment type="caution">
    <text evidence="9">The sequence shown here is derived from an EMBL/GenBank/DDBJ whole genome shotgun (WGS) entry which is preliminary data.</text>
</comment>
<reference evidence="9 10" key="1">
    <citation type="submission" date="2023-10" db="EMBL/GenBank/DDBJ databases">
        <title>Psychrosphaera aquimaarina strain SW33 isolated from seawater.</title>
        <authorList>
            <person name="Bayburt H."/>
            <person name="Kim J.M."/>
            <person name="Choi B.J."/>
            <person name="Jeon C.O."/>
        </authorList>
    </citation>
    <scope>NUCLEOTIDE SEQUENCE [LARGE SCALE GENOMIC DNA]</scope>
    <source>
        <strain evidence="9 10">KCTC 52743</strain>
    </source>
</reference>
<sequence>MSKSKKNVVDPDDIIASYGADTARFFMLSDLPPERDVIWTEAGVEAAHKFVQRIWRIIAEAAPELERCKSSFRYGRGS</sequence>
<evidence type="ECO:0000313" key="10">
    <source>
        <dbReference type="Proteomes" id="UP001257914"/>
    </source>
</evidence>
<dbReference type="InterPro" id="IPR002300">
    <property type="entry name" value="aa-tRNA-synth_Ia"/>
</dbReference>
<feature type="domain" description="Aminoacyl-tRNA synthetase class Ia" evidence="8">
    <location>
        <begin position="1"/>
        <end position="36"/>
    </location>
</feature>
<evidence type="ECO:0000256" key="3">
    <source>
        <dbReference type="ARBA" id="ARBA00022598"/>
    </source>
</evidence>
<dbReference type="GO" id="GO:0016874">
    <property type="term" value="F:ligase activity"/>
    <property type="evidence" value="ECO:0007669"/>
    <property type="project" value="UniProtKB-KW"/>
</dbReference>
<keyword evidence="3 9" id="KW-0436">Ligase</keyword>
<organism evidence="9 10">
    <name type="scientific">Psychrosphaera aquimarina</name>
    <dbReference type="NCBI Taxonomy" id="2044854"/>
    <lineage>
        <taxon>Bacteria</taxon>
        <taxon>Pseudomonadati</taxon>
        <taxon>Pseudomonadota</taxon>
        <taxon>Gammaproteobacteria</taxon>
        <taxon>Alteromonadales</taxon>
        <taxon>Pseudoalteromonadaceae</taxon>
        <taxon>Psychrosphaera</taxon>
    </lineage>
</organism>
<dbReference type="EC" id="6.1.1.4" evidence="2"/>
<evidence type="ECO:0000256" key="5">
    <source>
        <dbReference type="ARBA" id="ARBA00022840"/>
    </source>
</evidence>
<gene>
    <name evidence="9" type="ORF">RT723_06550</name>
</gene>
<comment type="similarity">
    <text evidence="1">Belongs to the class-I aminoacyl-tRNA synthetase family.</text>
</comment>
<proteinExistence type="inferred from homology"/>
<keyword evidence="6" id="KW-0648">Protein biosynthesis</keyword>
<dbReference type="Gene3D" id="1.10.730.10">
    <property type="entry name" value="Isoleucyl-tRNA Synthetase, Domain 1"/>
    <property type="match status" value="1"/>
</dbReference>
<evidence type="ECO:0000256" key="2">
    <source>
        <dbReference type="ARBA" id="ARBA00013164"/>
    </source>
</evidence>
<evidence type="ECO:0000256" key="7">
    <source>
        <dbReference type="ARBA" id="ARBA00023146"/>
    </source>
</evidence>
<dbReference type="Proteomes" id="UP001257914">
    <property type="component" value="Unassembled WGS sequence"/>
</dbReference>
<accession>A0ABU3QZ13</accession>
<dbReference type="InterPro" id="IPR002302">
    <property type="entry name" value="Leu-tRNA-ligase"/>
</dbReference>
<keyword evidence="5" id="KW-0067">ATP-binding</keyword>
<keyword evidence="4" id="KW-0547">Nucleotide-binding</keyword>
<keyword evidence="7" id="KW-0030">Aminoacyl-tRNA synthetase</keyword>
<dbReference type="PANTHER" id="PTHR43740">
    <property type="entry name" value="LEUCYL-TRNA SYNTHETASE"/>
    <property type="match status" value="1"/>
</dbReference>
<evidence type="ECO:0000256" key="4">
    <source>
        <dbReference type="ARBA" id="ARBA00022741"/>
    </source>
</evidence>
<dbReference type="EMBL" id="JAWCUA010000006">
    <property type="protein sequence ID" value="MDU0112668.1"/>
    <property type="molecule type" value="Genomic_DNA"/>
</dbReference>
<dbReference type="RefSeq" id="WP_315946382.1">
    <property type="nucleotide sequence ID" value="NZ_JAWCUA010000006.1"/>
</dbReference>
<evidence type="ECO:0000313" key="9">
    <source>
        <dbReference type="EMBL" id="MDU0112668.1"/>
    </source>
</evidence>
<evidence type="ECO:0000256" key="6">
    <source>
        <dbReference type="ARBA" id="ARBA00022917"/>
    </source>
</evidence>
<protein>
    <recommendedName>
        <fullName evidence="2">leucine--tRNA ligase</fullName>
        <ecNumber evidence="2">6.1.1.4</ecNumber>
    </recommendedName>
</protein>
<dbReference type="SUPFAM" id="SSF52374">
    <property type="entry name" value="Nucleotidylyl transferase"/>
    <property type="match status" value="1"/>
</dbReference>
<keyword evidence="10" id="KW-1185">Reference proteome</keyword>
<dbReference type="PANTHER" id="PTHR43740:SF2">
    <property type="entry name" value="LEUCINE--TRNA LIGASE, MITOCHONDRIAL"/>
    <property type="match status" value="1"/>
</dbReference>